<dbReference type="OrthoDB" id="4312942at2"/>
<dbReference type="STRING" id="310782.SAMN05216499_10321"/>
<organism evidence="1 2">
    <name type="scientific">Actinacidiphila paucisporea</name>
    <dbReference type="NCBI Taxonomy" id="310782"/>
    <lineage>
        <taxon>Bacteria</taxon>
        <taxon>Bacillati</taxon>
        <taxon>Actinomycetota</taxon>
        <taxon>Actinomycetes</taxon>
        <taxon>Kitasatosporales</taxon>
        <taxon>Streptomycetaceae</taxon>
        <taxon>Actinacidiphila</taxon>
    </lineage>
</organism>
<dbReference type="EMBL" id="FRBI01000003">
    <property type="protein sequence ID" value="SHL18625.1"/>
    <property type="molecule type" value="Genomic_DNA"/>
</dbReference>
<dbReference type="AlphaFoldDB" id="A0A1M6YKN1"/>
<gene>
    <name evidence="1" type="ORF">SAMN05216499_10321</name>
</gene>
<proteinExistence type="predicted"/>
<dbReference type="RefSeq" id="WP_073494673.1">
    <property type="nucleotide sequence ID" value="NZ_FRBI01000003.1"/>
</dbReference>
<accession>A0A1M6YKN1</accession>
<protein>
    <recommendedName>
        <fullName evidence="3">DUF4034 domain-containing protein</fullName>
    </recommendedName>
</protein>
<reference evidence="1 2" key="1">
    <citation type="submission" date="2016-11" db="EMBL/GenBank/DDBJ databases">
        <authorList>
            <person name="Jaros S."/>
            <person name="Januszkiewicz K."/>
            <person name="Wedrychowicz H."/>
        </authorList>
    </citation>
    <scope>NUCLEOTIDE SEQUENCE [LARGE SCALE GENOMIC DNA]</scope>
    <source>
        <strain evidence="1 2">CGMCC 4.2025</strain>
    </source>
</reference>
<evidence type="ECO:0000313" key="2">
    <source>
        <dbReference type="Proteomes" id="UP000184111"/>
    </source>
</evidence>
<sequence>MTGAFAGEYRPALHPAGLDDELRVVVDEVRMGRWRPMGDLLARTGADWALRTQRSQILASAAVRSRAVREWLREEPRSVDALMMQARVGTETVLRAHRAGHEVAGVVLQARQAALSAAQSFPQDPVPWVCLLGQATIDVAVTIGAHRMPPPDPMLPPGPWGLLEQVWRRDPFNREAHHRVLQVLAASHVGGPGAGVNYAHWLRGQVPAGSGSPLLVLPLFAYAEHYRHRRGNRAYDVQGHIHWSTEAVGFDIDRALQWFRQCDPAGVSPLDLNHLAHAAWAGRRYAEAAPVFEMIGPHMTARPWTYMSARPDDADLAVAEFSRARRQCLSVAEGSQRAGPGP</sequence>
<name>A0A1M6YKN1_9ACTN</name>
<evidence type="ECO:0000313" key="1">
    <source>
        <dbReference type="EMBL" id="SHL18625.1"/>
    </source>
</evidence>
<dbReference type="Proteomes" id="UP000184111">
    <property type="component" value="Unassembled WGS sequence"/>
</dbReference>
<evidence type="ECO:0008006" key="3">
    <source>
        <dbReference type="Google" id="ProtNLM"/>
    </source>
</evidence>
<keyword evidence="2" id="KW-1185">Reference proteome</keyword>